<sequence>MAFITFDKEKLKHNYQFLDDLFKSNGIEWGVVTKLLCGNELFLKELIQLGVDEAHDSRISNLKTIKSINPKIQTVYIKPPAKRSIKRIVQYADVSFNTEIETIRMLSKEAVAQNKIHKVIIMIEMGDLREGVMGEELIDFYGEIFQLPHIEVSGIGTNLNCLHGVMPSPDKLIQLSLYEQLIEAKFNKKIPFVTGGTSVVVPLLLQRMLPSGINHFRIGEMLYFGNNLFTEAPVVGMKTDVLKLYTEIIELTEKPKVPTGTLAENPSGEMVEINPEDYGKTSYRAILDVGLLDIHPDFLISNHDDIKIVGASSDMLVIDLGADEGAYKVGDLVSFDLKYMGALSLLNSDYIEKKLI</sequence>
<accession>A0A6N9NK74</accession>
<dbReference type="Pfam" id="PF01168">
    <property type="entry name" value="Ala_racemase_N"/>
    <property type="match status" value="1"/>
</dbReference>
<organism evidence="5 6">
    <name type="scientific">Acidiluteibacter ferrifornacis</name>
    <dbReference type="NCBI Taxonomy" id="2692424"/>
    <lineage>
        <taxon>Bacteria</taxon>
        <taxon>Pseudomonadati</taxon>
        <taxon>Bacteroidota</taxon>
        <taxon>Flavobacteriia</taxon>
        <taxon>Flavobacteriales</taxon>
        <taxon>Cryomorphaceae</taxon>
        <taxon>Acidiluteibacter</taxon>
    </lineage>
</organism>
<dbReference type="GO" id="GO:0008784">
    <property type="term" value="F:alanine racemase activity"/>
    <property type="evidence" value="ECO:0007669"/>
    <property type="project" value="TreeGrafter"/>
</dbReference>
<keyword evidence="6" id="KW-1185">Reference proteome</keyword>
<evidence type="ECO:0000256" key="1">
    <source>
        <dbReference type="ARBA" id="ARBA00001933"/>
    </source>
</evidence>
<dbReference type="PANTHER" id="PTHR30511">
    <property type="entry name" value="ALANINE RACEMASE"/>
    <property type="match status" value="1"/>
</dbReference>
<comment type="caution">
    <text evidence="5">The sequence shown here is derived from an EMBL/GenBank/DDBJ whole genome shotgun (WGS) entry which is preliminary data.</text>
</comment>
<evidence type="ECO:0000259" key="4">
    <source>
        <dbReference type="Pfam" id="PF01168"/>
    </source>
</evidence>
<feature type="domain" description="Alanine racemase N-terminal" evidence="4">
    <location>
        <begin position="7"/>
        <end position="226"/>
    </location>
</feature>
<dbReference type="InterPro" id="IPR000821">
    <property type="entry name" value="Ala_racemase"/>
</dbReference>
<keyword evidence="3" id="KW-0413">Isomerase</keyword>
<keyword evidence="2" id="KW-0663">Pyridoxal phosphate</keyword>
<protein>
    <submittedName>
        <fullName evidence="5">Alanine/ornithine racemase family PLP-dependent enzyme</fullName>
    </submittedName>
</protein>
<dbReference type="RefSeq" id="WP_160634044.1">
    <property type="nucleotide sequence ID" value="NZ_WWNE01000012.1"/>
</dbReference>
<dbReference type="SUPFAM" id="SSF51419">
    <property type="entry name" value="PLP-binding barrel"/>
    <property type="match status" value="1"/>
</dbReference>
<evidence type="ECO:0000256" key="3">
    <source>
        <dbReference type="ARBA" id="ARBA00023235"/>
    </source>
</evidence>
<comment type="cofactor">
    <cofactor evidence="1">
        <name>pyridoxal 5'-phosphate</name>
        <dbReference type="ChEBI" id="CHEBI:597326"/>
    </cofactor>
</comment>
<evidence type="ECO:0000256" key="2">
    <source>
        <dbReference type="ARBA" id="ARBA00022898"/>
    </source>
</evidence>
<gene>
    <name evidence="5" type="ORF">GQN54_13285</name>
</gene>
<dbReference type="CDD" id="cd06815">
    <property type="entry name" value="PLPDE_III_AR_like_1"/>
    <property type="match status" value="1"/>
</dbReference>
<dbReference type="GO" id="GO:0030170">
    <property type="term" value="F:pyridoxal phosphate binding"/>
    <property type="evidence" value="ECO:0007669"/>
    <property type="project" value="TreeGrafter"/>
</dbReference>
<dbReference type="InterPro" id="IPR001608">
    <property type="entry name" value="Ala_racemase_N"/>
</dbReference>
<dbReference type="EMBL" id="WWNE01000012">
    <property type="protein sequence ID" value="NBG67096.1"/>
    <property type="molecule type" value="Genomic_DNA"/>
</dbReference>
<proteinExistence type="predicted"/>
<dbReference type="PANTHER" id="PTHR30511:SF3">
    <property type="entry name" value="LYSINE RACEMASE"/>
    <property type="match status" value="1"/>
</dbReference>
<reference evidence="5 6" key="1">
    <citation type="submission" date="2019-12" db="EMBL/GenBank/DDBJ databases">
        <authorList>
            <person name="Zhao J."/>
        </authorList>
    </citation>
    <scope>NUCLEOTIDE SEQUENCE [LARGE SCALE GENOMIC DNA]</scope>
    <source>
        <strain evidence="5 6">S-15</strain>
    </source>
</reference>
<dbReference type="Gene3D" id="3.20.20.10">
    <property type="entry name" value="Alanine racemase"/>
    <property type="match status" value="1"/>
</dbReference>
<dbReference type="InterPro" id="IPR029066">
    <property type="entry name" value="PLP-binding_barrel"/>
</dbReference>
<dbReference type="AlphaFoldDB" id="A0A6N9NK74"/>
<name>A0A6N9NK74_9FLAO</name>
<dbReference type="GO" id="GO:0005829">
    <property type="term" value="C:cytosol"/>
    <property type="evidence" value="ECO:0007669"/>
    <property type="project" value="TreeGrafter"/>
</dbReference>
<evidence type="ECO:0000313" key="5">
    <source>
        <dbReference type="EMBL" id="NBG67096.1"/>
    </source>
</evidence>
<dbReference type="Proteomes" id="UP000470771">
    <property type="component" value="Unassembled WGS sequence"/>
</dbReference>
<evidence type="ECO:0000313" key="6">
    <source>
        <dbReference type="Proteomes" id="UP000470771"/>
    </source>
</evidence>